<evidence type="ECO:0000313" key="3">
    <source>
        <dbReference type="EMBL" id="GAA1617936.1"/>
    </source>
</evidence>
<comment type="caution">
    <text evidence="3">The sequence shown here is derived from an EMBL/GenBank/DDBJ whole genome shotgun (WGS) entry which is preliminary data.</text>
</comment>
<evidence type="ECO:0000259" key="2">
    <source>
        <dbReference type="PROSITE" id="PS50943"/>
    </source>
</evidence>
<feature type="domain" description="HTH cro/C1-type" evidence="2">
    <location>
        <begin position="157"/>
        <end position="201"/>
    </location>
</feature>
<gene>
    <name evidence="3" type="ORF">GCM10009789_84890</name>
</gene>
<dbReference type="RefSeq" id="WP_344222459.1">
    <property type="nucleotide sequence ID" value="NZ_BAAAOS010000068.1"/>
</dbReference>
<protein>
    <recommendedName>
        <fullName evidence="2">HTH cro/C1-type domain-containing protein</fullName>
    </recommendedName>
</protein>
<dbReference type="InterPro" id="IPR001387">
    <property type="entry name" value="Cro/C1-type_HTH"/>
</dbReference>
<accession>A0ABN2EUK6</accession>
<dbReference type="Proteomes" id="UP001500393">
    <property type="component" value="Unassembled WGS sequence"/>
</dbReference>
<dbReference type="SMART" id="SM00530">
    <property type="entry name" value="HTH_XRE"/>
    <property type="match status" value="2"/>
</dbReference>
<dbReference type="EMBL" id="BAAAOS010000068">
    <property type="protein sequence ID" value="GAA1617936.1"/>
    <property type="molecule type" value="Genomic_DNA"/>
</dbReference>
<name>A0ABN2EUK6_9ACTN</name>
<evidence type="ECO:0000256" key="1">
    <source>
        <dbReference type="SAM" id="MobiDB-lite"/>
    </source>
</evidence>
<dbReference type="Pfam" id="PF13560">
    <property type="entry name" value="HTH_31"/>
    <property type="match status" value="1"/>
</dbReference>
<dbReference type="SUPFAM" id="SSF47413">
    <property type="entry name" value="lambda repressor-like DNA-binding domains"/>
    <property type="match status" value="1"/>
</dbReference>
<reference evidence="3 4" key="1">
    <citation type="journal article" date="2019" name="Int. J. Syst. Evol. Microbiol.">
        <title>The Global Catalogue of Microorganisms (GCM) 10K type strain sequencing project: providing services to taxonomists for standard genome sequencing and annotation.</title>
        <authorList>
            <consortium name="The Broad Institute Genomics Platform"/>
            <consortium name="The Broad Institute Genome Sequencing Center for Infectious Disease"/>
            <person name="Wu L."/>
            <person name="Ma J."/>
        </authorList>
    </citation>
    <scope>NUCLEOTIDE SEQUENCE [LARGE SCALE GENOMIC DNA]</scope>
    <source>
        <strain evidence="3 4">JCM 14969</strain>
    </source>
</reference>
<proteinExistence type="predicted"/>
<evidence type="ECO:0000313" key="4">
    <source>
        <dbReference type="Proteomes" id="UP001500393"/>
    </source>
</evidence>
<dbReference type="CDD" id="cd00093">
    <property type="entry name" value="HTH_XRE"/>
    <property type="match status" value="2"/>
</dbReference>
<dbReference type="InterPro" id="IPR010982">
    <property type="entry name" value="Lambda_DNA-bd_dom_sf"/>
</dbReference>
<feature type="region of interest" description="Disordered" evidence="1">
    <location>
        <begin position="230"/>
        <end position="273"/>
    </location>
</feature>
<sequence length="273" mass="30697">MSAQAPELSRTTRQDYLPEFALLLKQARLASGLTVRQLAKVVGLDHTQLVRATDGKRLSRWPLISAYLNGCGVGGGVLYSWWELWSTTRSVHLRLQNHPLGHPDDDWYWQQADQSWQRALEGLRAPDPLVIRLRQVSTLQELGVSLGALAGRNGTDSVRQVEADTNIPKSTLHAWFTGKRKPDPTRLREVVAALGATRSEQIEFKEALVRATSTTCPNNHPQTNKPCALGELHKGHHRTPEGHQWLEDDEPDPINRPRTWLTQPHLNSAGPHW</sequence>
<keyword evidence="4" id="KW-1185">Reference proteome</keyword>
<organism evidence="3 4">
    <name type="scientific">Kribbella sancticallisti</name>
    <dbReference type="NCBI Taxonomy" id="460087"/>
    <lineage>
        <taxon>Bacteria</taxon>
        <taxon>Bacillati</taxon>
        <taxon>Actinomycetota</taxon>
        <taxon>Actinomycetes</taxon>
        <taxon>Propionibacteriales</taxon>
        <taxon>Kribbellaceae</taxon>
        <taxon>Kribbella</taxon>
    </lineage>
</organism>
<dbReference type="PROSITE" id="PS50943">
    <property type="entry name" value="HTH_CROC1"/>
    <property type="match status" value="1"/>
</dbReference>